<keyword evidence="6 9" id="KW-1133">Transmembrane helix</keyword>
<feature type="transmembrane region" description="Helical" evidence="9">
    <location>
        <begin position="56"/>
        <end position="81"/>
    </location>
</feature>
<feature type="transmembrane region" description="Helical" evidence="9">
    <location>
        <begin position="410"/>
        <end position="431"/>
    </location>
</feature>
<reference evidence="11 12" key="1">
    <citation type="submission" date="2023-06" db="EMBL/GenBank/DDBJ databases">
        <title>Actinomycetospora Odt1-22.</title>
        <authorList>
            <person name="Supong K."/>
        </authorList>
    </citation>
    <scope>NUCLEOTIDE SEQUENCE [LARGE SCALE GENOMIC DNA]</scope>
    <source>
        <strain evidence="11 12">Odt1-22</strain>
    </source>
</reference>
<dbReference type="Pfam" id="PF07690">
    <property type="entry name" value="MFS_1"/>
    <property type="match status" value="1"/>
</dbReference>
<dbReference type="PANTHER" id="PTHR42718:SF9">
    <property type="entry name" value="MAJOR FACILITATOR SUPERFAMILY MULTIDRUG TRANSPORTER MFSC"/>
    <property type="match status" value="1"/>
</dbReference>
<dbReference type="CDD" id="cd17503">
    <property type="entry name" value="MFS_LmrB_MDR_like"/>
    <property type="match status" value="1"/>
</dbReference>
<gene>
    <name evidence="11" type="ORF">QRT03_26355</name>
</gene>
<dbReference type="InterPro" id="IPR011701">
    <property type="entry name" value="MFS"/>
</dbReference>
<feature type="transmembrane region" description="Helical" evidence="9">
    <location>
        <begin position="125"/>
        <end position="144"/>
    </location>
</feature>
<feature type="domain" description="Major facilitator superfamily (MFS) profile" evidence="10">
    <location>
        <begin position="59"/>
        <end position="543"/>
    </location>
</feature>
<dbReference type="SUPFAM" id="SSF103473">
    <property type="entry name" value="MFS general substrate transporter"/>
    <property type="match status" value="1"/>
</dbReference>
<feature type="transmembrane region" description="Helical" evidence="9">
    <location>
        <begin position="246"/>
        <end position="264"/>
    </location>
</feature>
<feature type="transmembrane region" description="Helical" evidence="9">
    <location>
        <begin position="316"/>
        <end position="337"/>
    </location>
</feature>
<evidence type="ECO:0000256" key="3">
    <source>
        <dbReference type="ARBA" id="ARBA00022448"/>
    </source>
</evidence>
<keyword evidence="7 9" id="KW-0472">Membrane</keyword>
<sequence length="553" mass="58002">MSTDTDLDARPATVDDAPRTEPRDPAVAPARPAAAPAAETPTRTDPPSGTGGGNGWIVPLLVLVAGMFMSVLDISIVNVAITTMQNDFGATTDEMQWVSTAYSLAEGVVVPASAWLGIRYGLGRVYTIAMIFFAIFSTLCGFAWDINSIIAFRILQAIPGGVIPVVALAALYKIVPKDKLGAAMGIYGLGIIFAPAIGPTLGGYLVEYVNWRLIFFINVPIGVVGVLAAIFFLPKFSQTRGRKLDVPGFAAVAVGLFSMLLALHEGPTWGWTSYPTLILLTVGVLALALFVVIELEVDEPLLDLRVFLHWPFTNSLLLIAIISMGLFGVLFYIPVFLQQYQGMGAFETGLLLLPQALVMAFVMPAAGFIYDKIGARIPAAIGLAIVAYTTWELAGMTIDVSHGHLEMLLAARAAGIGLAMMPIMTGGLGSLPSFLSENGSAVNTLVQRASSAIGLAAMTAMMTIQQAQASADRSGLVDPSMVGGSASLAGGAGGGSGMLETYQMYSNLQSQVFVTAMNDLLYATAILTALGVPLALMLKHGKPAPSDGPAMAH</sequence>
<keyword evidence="5 9" id="KW-0812">Transmembrane</keyword>
<dbReference type="Proteomes" id="UP001231924">
    <property type="component" value="Unassembled WGS sequence"/>
</dbReference>
<organism evidence="11 12">
    <name type="scientific">Actinomycetospora termitidis</name>
    <dbReference type="NCBI Taxonomy" id="3053470"/>
    <lineage>
        <taxon>Bacteria</taxon>
        <taxon>Bacillati</taxon>
        <taxon>Actinomycetota</taxon>
        <taxon>Actinomycetes</taxon>
        <taxon>Pseudonocardiales</taxon>
        <taxon>Pseudonocardiaceae</taxon>
        <taxon>Actinomycetospora</taxon>
    </lineage>
</organism>
<keyword evidence="12" id="KW-1185">Reference proteome</keyword>
<comment type="similarity">
    <text evidence="2">Belongs to the major facilitator superfamily. EmrB family.</text>
</comment>
<feature type="transmembrane region" description="Helical" evidence="9">
    <location>
        <begin position="349"/>
        <end position="370"/>
    </location>
</feature>
<comment type="subcellular location">
    <subcellularLocation>
        <location evidence="1">Cell membrane</location>
        <topology evidence="1">Multi-pass membrane protein</topology>
    </subcellularLocation>
</comment>
<feature type="compositionally biased region" description="Low complexity" evidence="8">
    <location>
        <begin position="25"/>
        <end position="47"/>
    </location>
</feature>
<feature type="transmembrane region" description="Helical" evidence="9">
    <location>
        <begin position="520"/>
        <end position="538"/>
    </location>
</feature>
<evidence type="ECO:0000256" key="7">
    <source>
        <dbReference type="ARBA" id="ARBA00023136"/>
    </source>
</evidence>
<evidence type="ECO:0000256" key="9">
    <source>
        <dbReference type="SAM" id="Phobius"/>
    </source>
</evidence>
<dbReference type="PANTHER" id="PTHR42718">
    <property type="entry name" value="MAJOR FACILITATOR SUPERFAMILY MULTIDRUG TRANSPORTER MFSC"/>
    <property type="match status" value="1"/>
</dbReference>
<feature type="transmembrane region" description="Helical" evidence="9">
    <location>
        <begin position="150"/>
        <end position="172"/>
    </location>
</feature>
<accession>A0ABT7MFR3</accession>
<keyword evidence="3" id="KW-0813">Transport</keyword>
<feature type="transmembrane region" description="Helical" evidence="9">
    <location>
        <begin position="211"/>
        <end position="234"/>
    </location>
</feature>
<evidence type="ECO:0000256" key="5">
    <source>
        <dbReference type="ARBA" id="ARBA00022692"/>
    </source>
</evidence>
<dbReference type="RefSeq" id="WP_286056111.1">
    <property type="nucleotide sequence ID" value="NZ_JASVWF010000007.1"/>
</dbReference>
<dbReference type="InterPro" id="IPR020846">
    <property type="entry name" value="MFS_dom"/>
</dbReference>
<feature type="transmembrane region" description="Helical" evidence="9">
    <location>
        <begin position="377"/>
        <end position="398"/>
    </location>
</feature>
<dbReference type="Gene3D" id="1.20.1720.10">
    <property type="entry name" value="Multidrug resistance protein D"/>
    <property type="match status" value="1"/>
</dbReference>
<comment type="caution">
    <text evidence="11">The sequence shown here is derived from an EMBL/GenBank/DDBJ whole genome shotgun (WGS) entry which is preliminary data.</text>
</comment>
<dbReference type="PROSITE" id="PS50850">
    <property type="entry name" value="MFS"/>
    <property type="match status" value="1"/>
</dbReference>
<evidence type="ECO:0000313" key="12">
    <source>
        <dbReference type="Proteomes" id="UP001231924"/>
    </source>
</evidence>
<dbReference type="Gene3D" id="1.20.1250.20">
    <property type="entry name" value="MFS general substrate transporter like domains"/>
    <property type="match status" value="1"/>
</dbReference>
<dbReference type="InterPro" id="IPR004638">
    <property type="entry name" value="EmrB-like"/>
</dbReference>
<feature type="region of interest" description="Disordered" evidence="8">
    <location>
        <begin position="1"/>
        <end position="51"/>
    </location>
</feature>
<feature type="transmembrane region" description="Helical" evidence="9">
    <location>
        <begin position="276"/>
        <end position="295"/>
    </location>
</feature>
<evidence type="ECO:0000256" key="6">
    <source>
        <dbReference type="ARBA" id="ARBA00022989"/>
    </source>
</evidence>
<feature type="transmembrane region" description="Helical" evidence="9">
    <location>
        <begin position="184"/>
        <end position="205"/>
    </location>
</feature>
<evidence type="ECO:0000256" key="8">
    <source>
        <dbReference type="SAM" id="MobiDB-lite"/>
    </source>
</evidence>
<dbReference type="NCBIfam" id="TIGR00711">
    <property type="entry name" value="efflux_EmrB"/>
    <property type="match status" value="1"/>
</dbReference>
<dbReference type="InterPro" id="IPR036259">
    <property type="entry name" value="MFS_trans_sf"/>
</dbReference>
<protein>
    <submittedName>
        <fullName evidence="11">DHA2 family efflux MFS transporter permease subunit</fullName>
    </submittedName>
</protein>
<name>A0ABT7MFR3_9PSEU</name>
<evidence type="ECO:0000259" key="10">
    <source>
        <dbReference type="PROSITE" id="PS50850"/>
    </source>
</evidence>
<keyword evidence="4" id="KW-1003">Cell membrane</keyword>
<evidence type="ECO:0000313" key="11">
    <source>
        <dbReference type="EMBL" id="MDL5159517.1"/>
    </source>
</evidence>
<dbReference type="PRINTS" id="PR01036">
    <property type="entry name" value="TCRTETB"/>
</dbReference>
<proteinExistence type="inferred from homology"/>
<evidence type="ECO:0000256" key="4">
    <source>
        <dbReference type="ARBA" id="ARBA00022475"/>
    </source>
</evidence>
<dbReference type="EMBL" id="JASVWF010000007">
    <property type="protein sequence ID" value="MDL5159517.1"/>
    <property type="molecule type" value="Genomic_DNA"/>
</dbReference>
<evidence type="ECO:0000256" key="1">
    <source>
        <dbReference type="ARBA" id="ARBA00004651"/>
    </source>
</evidence>
<evidence type="ECO:0000256" key="2">
    <source>
        <dbReference type="ARBA" id="ARBA00008537"/>
    </source>
</evidence>